<comment type="subcellular location">
    <subcellularLocation>
        <location evidence="1">Cell membrane</location>
        <topology evidence="1">Multi-pass membrane protein</topology>
    </subcellularLocation>
</comment>
<dbReference type="PANTHER" id="PTHR48021:SF96">
    <property type="entry name" value="FACILITATED TREHALOSE TRANSPORTER TRET1-1-RELATED"/>
    <property type="match status" value="1"/>
</dbReference>
<dbReference type="CDD" id="cd17358">
    <property type="entry name" value="MFS_GLUT6_8_Class3_like"/>
    <property type="match status" value="1"/>
</dbReference>
<dbReference type="HOGENOM" id="CLU_001265_30_5_1"/>
<evidence type="ECO:0000256" key="4">
    <source>
        <dbReference type="ARBA" id="ARBA00022989"/>
    </source>
</evidence>
<feature type="transmembrane region" description="Helical" evidence="9">
    <location>
        <begin position="160"/>
        <end position="181"/>
    </location>
</feature>
<dbReference type="FunFam" id="1.20.1250.20:FF:000055">
    <property type="entry name" value="Facilitated trehalose transporter Tret1-2 homolog"/>
    <property type="match status" value="1"/>
</dbReference>
<dbReference type="RefSeq" id="XP_002433165.1">
    <property type="nucleotide sequence ID" value="XM_002433120.1"/>
</dbReference>
<dbReference type="OrthoDB" id="6339427at2759"/>
<gene>
    <name evidence="12" type="primary">8239826</name>
    <name evidence="11" type="ORF">Phum_PHUM616040</name>
</gene>
<feature type="transmembrane region" description="Helical" evidence="9">
    <location>
        <begin position="307"/>
        <end position="327"/>
    </location>
</feature>
<dbReference type="SUPFAM" id="SSF103473">
    <property type="entry name" value="MFS general substrate transporter"/>
    <property type="match status" value="1"/>
</dbReference>
<dbReference type="CTD" id="8239826"/>
<dbReference type="NCBIfam" id="TIGR00879">
    <property type="entry name" value="SP"/>
    <property type="match status" value="1"/>
</dbReference>
<dbReference type="PROSITE" id="PS00217">
    <property type="entry name" value="SUGAR_TRANSPORT_2"/>
    <property type="match status" value="1"/>
</dbReference>
<sequence>MVRVLLRADTHVDLKIPENAPEGKCSKEQVMAAVSVSLGSMIVGFVSGYTSPASVSMKTLESEYFPVSEQAVSWIGGIMPLAALLGGIVGGPLIDFLGRKTTILHTAIPFIISSLLIACATNVAYVLVGRAIAGICVGILSLSLPVYLGETVQPEVRGTLGLLPTALGNTGILVCFLAGKYLNWWELAFLGAAIPIPFLILMTIIPETPRWHFSKGDSEKARKSLQRLRGKEADVSFEFQEIERTMAVNEKEGSESVLKDLFSSTCVKPLFILIGLMFFQQMSGINAVIFYTVTIFKDAGSTIDENLCTIIVGIVNFISTFLATALIDRAGRKILLYISNVSMILTLGTLGTFFYYKNSGEDVTDYGWLPLASFVIYVVGFSLGFGPVPWLMMGEILPAKVRGSAASLTTAFNWMCTFIVTKTFADIIASLGNHGAFWMFCIICFVGCFFVYFFVPETRGKSLEDIEKKFASTKSPRRRRLSSIANLKPTPLSA</sequence>
<dbReference type="EMBL" id="DS235886">
    <property type="protein sequence ID" value="EEB20427.1"/>
    <property type="molecule type" value="Genomic_DNA"/>
</dbReference>
<reference evidence="11" key="1">
    <citation type="submission" date="2007-04" db="EMBL/GenBank/DDBJ databases">
        <title>Annotation of Pediculus humanus corporis strain USDA.</title>
        <authorList>
            <person name="Kirkness E."/>
            <person name="Hannick L."/>
            <person name="Hass B."/>
            <person name="Bruggner R."/>
            <person name="Lawson D."/>
            <person name="Bidwell S."/>
            <person name="Joardar V."/>
            <person name="Caler E."/>
            <person name="Walenz B."/>
            <person name="Inman J."/>
            <person name="Schobel S."/>
            <person name="Galinsky K."/>
            <person name="Amedeo P."/>
            <person name="Strausberg R."/>
        </authorList>
    </citation>
    <scope>NUCLEOTIDE SEQUENCE</scope>
    <source>
        <strain evidence="11">USDA</strain>
    </source>
</reference>
<dbReference type="InterPro" id="IPR050549">
    <property type="entry name" value="MFS_Trehalose_Transporter"/>
</dbReference>
<dbReference type="EnsemblMetazoa" id="PHUM616040-RA">
    <property type="protein sequence ID" value="PHUM616040-PA"/>
    <property type="gene ID" value="PHUM616040"/>
</dbReference>
<feature type="transmembrane region" description="Helical" evidence="9">
    <location>
        <begin position="437"/>
        <end position="455"/>
    </location>
</feature>
<reference evidence="12" key="3">
    <citation type="submission" date="2021-02" db="UniProtKB">
        <authorList>
            <consortium name="EnsemblMetazoa"/>
        </authorList>
    </citation>
    <scope>IDENTIFICATION</scope>
    <source>
        <strain evidence="12">USDA</strain>
    </source>
</reference>
<reference evidence="11" key="2">
    <citation type="submission" date="2007-04" db="EMBL/GenBank/DDBJ databases">
        <title>The genome of the human body louse.</title>
        <authorList>
            <consortium name="The Human Body Louse Genome Consortium"/>
            <person name="Kirkness E."/>
            <person name="Walenz B."/>
            <person name="Hass B."/>
            <person name="Bruggner R."/>
            <person name="Strausberg R."/>
        </authorList>
    </citation>
    <scope>NUCLEOTIDE SEQUENCE</scope>
    <source>
        <strain evidence="11">USDA</strain>
    </source>
</reference>
<feature type="transmembrane region" description="Helical" evidence="9">
    <location>
        <begin position="71"/>
        <end position="94"/>
    </location>
</feature>
<keyword evidence="5 9" id="KW-0472">Membrane</keyword>
<dbReference type="GO" id="GO:0005886">
    <property type="term" value="C:plasma membrane"/>
    <property type="evidence" value="ECO:0007669"/>
    <property type="project" value="UniProtKB-SubCell"/>
</dbReference>
<evidence type="ECO:0000256" key="9">
    <source>
        <dbReference type="SAM" id="Phobius"/>
    </source>
</evidence>
<evidence type="ECO:0000313" key="13">
    <source>
        <dbReference type="Proteomes" id="UP000009046"/>
    </source>
</evidence>
<evidence type="ECO:0000256" key="2">
    <source>
        <dbReference type="ARBA" id="ARBA00022475"/>
    </source>
</evidence>
<dbReference type="InterPro" id="IPR003663">
    <property type="entry name" value="Sugar/inositol_transpt"/>
</dbReference>
<dbReference type="InterPro" id="IPR044775">
    <property type="entry name" value="MFS_ERD6/Tret1-like"/>
</dbReference>
<keyword evidence="6" id="KW-0325">Glycoprotein</keyword>
<feature type="transmembrane region" description="Helical" evidence="9">
    <location>
        <begin position="106"/>
        <end position="125"/>
    </location>
</feature>
<feature type="transmembrane region" description="Helical" evidence="9">
    <location>
        <begin position="187"/>
        <end position="205"/>
    </location>
</feature>
<evidence type="ECO:0000259" key="10">
    <source>
        <dbReference type="PROSITE" id="PS50850"/>
    </source>
</evidence>
<dbReference type="InterPro" id="IPR005828">
    <property type="entry name" value="MFS_sugar_transport-like"/>
</dbReference>
<dbReference type="AlphaFoldDB" id="E0W471"/>
<evidence type="ECO:0000313" key="12">
    <source>
        <dbReference type="EnsemblMetazoa" id="PHUM616040-PA"/>
    </source>
</evidence>
<dbReference type="Proteomes" id="UP000009046">
    <property type="component" value="Unassembled WGS sequence"/>
</dbReference>
<dbReference type="Gene3D" id="1.20.1250.20">
    <property type="entry name" value="MFS general substrate transporter like domains"/>
    <property type="match status" value="1"/>
</dbReference>
<evidence type="ECO:0000256" key="6">
    <source>
        <dbReference type="ARBA" id="ARBA00023180"/>
    </source>
</evidence>
<dbReference type="InterPro" id="IPR005829">
    <property type="entry name" value="Sugar_transporter_CS"/>
</dbReference>
<dbReference type="FunCoup" id="E0W471">
    <property type="interactions" value="146"/>
</dbReference>
<keyword evidence="11" id="KW-0762">Sugar transport</keyword>
<dbReference type="GO" id="GO:0051119">
    <property type="term" value="F:sugar transmembrane transporter activity"/>
    <property type="evidence" value="ECO:0007669"/>
    <property type="project" value="InterPro"/>
</dbReference>
<keyword evidence="8" id="KW-0813">Transport</keyword>
<dbReference type="InterPro" id="IPR020846">
    <property type="entry name" value="MFS_dom"/>
</dbReference>
<comment type="similarity">
    <text evidence="7">Belongs to the major facilitator superfamily. Sugar transporter (TC 2.A.1.1) family. Trehalose transporter subfamily.</text>
</comment>
<evidence type="ECO:0000256" key="1">
    <source>
        <dbReference type="ARBA" id="ARBA00004651"/>
    </source>
</evidence>
<feature type="transmembrane region" description="Helical" evidence="9">
    <location>
        <begin position="131"/>
        <end position="148"/>
    </location>
</feature>
<dbReference type="EMBL" id="AAZO01007532">
    <property type="status" value="NOT_ANNOTATED_CDS"/>
    <property type="molecule type" value="Genomic_DNA"/>
</dbReference>
<feature type="domain" description="Major facilitator superfamily (MFS) profile" evidence="10">
    <location>
        <begin position="32"/>
        <end position="459"/>
    </location>
</feature>
<evidence type="ECO:0000256" key="7">
    <source>
        <dbReference type="ARBA" id="ARBA00024348"/>
    </source>
</evidence>
<dbReference type="InterPro" id="IPR036259">
    <property type="entry name" value="MFS_trans_sf"/>
</dbReference>
<feature type="transmembrane region" description="Helical" evidence="9">
    <location>
        <begin position="368"/>
        <end position="393"/>
    </location>
</feature>
<dbReference type="STRING" id="121224.E0W471"/>
<dbReference type="eggNOG" id="KOG0254">
    <property type="taxonomic scope" value="Eukaryota"/>
</dbReference>
<protein>
    <submittedName>
        <fullName evidence="11 12">Sugar transporter, putative</fullName>
        <ecNumber evidence="11">1.3.1.74</ecNumber>
    </submittedName>
</protein>
<dbReference type="VEuPathDB" id="VectorBase:PHUM616040"/>
<feature type="transmembrane region" description="Helical" evidence="9">
    <location>
        <begin position="270"/>
        <end position="295"/>
    </location>
</feature>
<accession>E0W471</accession>
<keyword evidence="2" id="KW-1003">Cell membrane</keyword>
<dbReference type="PROSITE" id="PS00216">
    <property type="entry name" value="SUGAR_TRANSPORT_1"/>
    <property type="match status" value="1"/>
</dbReference>
<dbReference type="OMA" id="AISMIYV"/>
<keyword evidence="11" id="KW-0560">Oxidoreductase</keyword>
<dbReference type="Pfam" id="PF00083">
    <property type="entry name" value="Sugar_tr"/>
    <property type="match status" value="1"/>
</dbReference>
<dbReference type="GeneID" id="8239826"/>
<dbReference type="InParanoid" id="E0W471"/>
<name>E0W471_PEDHC</name>
<dbReference type="GO" id="GO:0032440">
    <property type="term" value="F:2-alkenal reductase [NAD(P)H] activity"/>
    <property type="evidence" value="ECO:0007669"/>
    <property type="project" value="UniProtKB-EC"/>
</dbReference>
<keyword evidence="4 9" id="KW-1133">Transmembrane helix</keyword>
<dbReference type="PROSITE" id="PS50850">
    <property type="entry name" value="MFS"/>
    <property type="match status" value="1"/>
</dbReference>
<keyword evidence="3 9" id="KW-0812">Transmembrane</keyword>
<feature type="transmembrane region" description="Helical" evidence="9">
    <location>
        <begin position="30"/>
        <end position="51"/>
    </location>
</feature>
<dbReference type="PANTHER" id="PTHR48021">
    <property type="match status" value="1"/>
</dbReference>
<proteinExistence type="inferred from homology"/>
<organism>
    <name type="scientific">Pediculus humanus subsp. corporis</name>
    <name type="common">Body louse</name>
    <dbReference type="NCBI Taxonomy" id="121224"/>
    <lineage>
        <taxon>Eukaryota</taxon>
        <taxon>Metazoa</taxon>
        <taxon>Ecdysozoa</taxon>
        <taxon>Arthropoda</taxon>
        <taxon>Hexapoda</taxon>
        <taxon>Insecta</taxon>
        <taxon>Pterygota</taxon>
        <taxon>Neoptera</taxon>
        <taxon>Paraneoptera</taxon>
        <taxon>Psocodea</taxon>
        <taxon>Troctomorpha</taxon>
        <taxon>Phthiraptera</taxon>
        <taxon>Anoplura</taxon>
        <taxon>Pediculidae</taxon>
        <taxon>Pediculus</taxon>
    </lineage>
</organism>
<evidence type="ECO:0000256" key="8">
    <source>
        <dbReference type="RuleBase" id="RU003346"/>
    </source>
</evidence>
<evidence type="ECO:0000313" key="11">
    <source>
        <dbReference type="EMBL" id="EEB20427.1"/>
    </source>
</evidence>
<dbReference type="PRINTS" id="PR00171">
    <property type="entry name" value="SUGRTRNSPORT"/>
</dbReference>
<feature type="transmembrane region" description="Helical" evidence="9">
    <location>
        <begin position="405"/>
        <end position="425"/>
    </location>
</feature>
<keyword evidence="13" id="KW-1185">Reference proteome</keyword>
<evidence type="ECO:0000256" key="3">
    <source>
        <dbReference type="ARBA" id="ARBA00022692"/>
    </source>
</evidence>
<feature type="transmembrane region" description="Helical" evidence="9">
    <location>
        <begin position="334"/>
        <end position="356"/>
    </location>
</feature>
<dbReference type="KEGG" id="phu:Phum_PHUM616040"/>
<evidence type="ECO:0000256" key="5">
    <source>
        <dbReference type="ARBA" id="ARBA00023136"/>
    </source>
</evidence>
<dbReference type="EC" id="1.3.1.74" evidence="11"/>